<reference evidence="1 2" key="1">
    <citation type="submission" date="2024-01" db="EMBL/GenBank/DDBJ databases">
        <title>The complete chloroplast genome sequence of Lithospermum erythrorhizon: insights into the phylogenetic relationship among Boraginaceae species and the maternal lineages of purple gromwells.</title>
        <authorList>
            <person name="Okada T."/>
            <person name="Watanabe K."/>
        </authorList>
    </citation>
    <scope>NUCLEOTIDE SEQUENCE [LARGE SCALE GENOMIC DNA]</scope>
</reference>
<proteinExistence type="predicted"/>
<comment type="caution">
    <text evidence="1">The sequence shown here is derived from an EMBL/GenBank/DDBJ whole genome shotgun (WGS) entry which is preliminary data.</text>
</comment>
<sequence>MCNTKVEAWPDDKRLLNNNDFTFSVGDSRNDILGTKTNFLDGDDKFALRVINECIFRTSSNDSRVPESQMVILYYLRNNLPINLLGLIGKIVHDTIIRHRSSSFPLGMLISYIVKS</sequence>
<keyword evidence="2" id="KW-1185">Reference proteome</keyword>
<accession>A0AAV3Q9H1</accession>
<dbReference type="Proteomes" id="UP001454036">
    <property type="component" value="Unassembled WGS sequence"/>
</dbReference>
<gene>
    <name evidence="1" type="ORF">LIER_38899</name>
</gene>
<protein>
    <submittedName>
        <fullName evidence="1">Uncharacterized protein</fullName>
    </submittedName>
</protein>
<evidence type="ECO:0000313" key="1">
    <source>
        <dbReference type="EMBL" id="GAA0159606.1"/>
    </source>
</evidence>
<evidence type="ECO:0000313" key="2">
    <source>
        <dbReference type="Proteomes" id="UP001454036"/>
    </source>
</evidence>
<organism evidence="1 2">
    <name type="scientific">Lithospermum erythrorhizon</name>
    <name type="common">Purple gromwell</name>
    <name type="synonym">Lithospermum officinale var. erythrorhizon</name>
    <dbReference type="NCBI Taxonomy" id="34254"/>
    <lineage>
        <taxon>Eukaryota</taxon>
        <taxon>Viridiplantae</taxon>
        <taxon>Streptophyta</taxon>
        <taxon>Embryophyta</taxon>
        <taxon>Tracheophyta</taxon>
        <taxon>Spermatophyta</taxon>
        <taxon>Magnoliopsida</taxon>
        <taxon>eudicotyledons</taxon>
        <taxon>Gunneridae</taxon>
        <taxon>Pentapetalae</taxon>
        <taxon>asterids</taxon>
        <taxon>lamiids</taxon>
        <taxon>Boraginales</taxon>
        <taxon>Boraginaceae</taxon>
        <taxon>Boraginoideae</taxon>
        <taxon>Lithospermeae</taxon>
        <taxon>Lithospermum</taxon>
    </lineage>
</organism>
<dbReference type="AlphaFoldDB" id="A0AAV3Q9H1"/>
<name>A0AAV3Q9H1_LITER</name>
<dbReference type="EMBL" id="BAABME010020169">
    <property type="protein sequence ID" value="GAA0159606.1"/>
    <property type="molecule type" value="Genomic_DNA"/>
</dbReference>